<sequence>MKIKNKSTKNIKKYKSLSNEQLGEIIGGGSRSPSIFEKLCNWIGMCNNKDMRKQCSLIYWD</sequence>
<organism evidence="1 2">
    <name type="scientific">Mediterraneibacter gnavus</name>
    <name type="common">Ruminococcus gnavus</name>
    <dbReference type="NCBI Taxonomy" id="33038"/>
    <lineage>
        <taxon>Bacteria</taxon>
        <taxon>Bacillati</taxon>
        <taxon>Bacillota</taxon>
        <taxon>Clostridia</taxon>
        <taxon>Lachnospirales</taxon>
        <taxon>Lachnospiraceae</taxon>
        <taxon>Mediterraneibacter</taxon>
    </lineage>
</organism>
<accession>A0AAW6DL51</accession>
<dbReference type="EMBL" id="JAQMLA010000116">
    <property type="protein sequence ID" value="MDB8688698.1"/>
    <property type="molecule type" value="Genomic_DNA"/>
</dbReference>
<dbReference type="RefSeq" id="WP_272108278.1">
    <property type="nucleotide sequence ID" value="NZ_JAQMLA010000116.1"/>
</dbReference>
<evidence type="ECO:0008006" key="3">
    <source>
        <dbReference type="Google" id="ProtNLM"/>
    </source>
</evidence>
<evidence type="ECO:0000313" key="2">
    <source>
        <dbReference type="Proteomes" id="UP001212160"/>
    </source>
</evidence>
<name>A0AAW6DL51_MEDGN</name>
<proteinExistence type="predicted"/>
<dbReference type="AlphaFoldDB" id="A0AAW6DL51"/>
<dbReference type="Proteomes" id="UP001212160">
    <property type="component" value="Unassembled WGS sequence"/>
</dbReference>
<evidence type="ECO:0000313" key="1">
    <source>
        <dbReference type="EMBL" id="MDB8688698.1"/>
    </source>
</evidence>
<protein>
    <recommendedName>
        <fullName evidence="3">Bacteriocin</fullName>
    </recommendedName>
</protein>
<reference evidence="1" key="1">
    <citation type="submission" date="2023-01" db="EMBL/GenBank/DDBJ databases">
        <title>Human gut microbiome strain richness.</title>
        <authorList>
            <person name="Chen-Liaw A."/>
        </authorList>
    </citation>
    <scope>NUCLEOTIDE SEQUENCE</scope>
    <source>
        <strain evidence="1">RTP21484st1_H11_RTP21484_190118</strain>
    </source>
</reference>
<comment type="caution">
    <text evidence="1">The sequence shown here is derived from an EMBL/GenBank/DDBJ whole genome shotgun (WGS) entry which is preliminary data.</text>
</comment>
<gene>
    <name evidence="1" type="ORF">PNW85_19030</name>
</gene>